<dbReference type="EMBL" id="CAJNDS010001313">
    <property type="protein sequence ID" value="CAE7254947.1"/>
    <property type="molecule type" value="Genomic_DNA"/>
</dbReference>
<protein>
    <submittedName>
        <fullName evidence="1">Uncharacterized protein</fullName>
    </submittedName>
</protein>
<organism evidence="1 2">
    <name type="scientific">Symbiodinium natans</name>
    <dbReference type="NCBI Taxonomy" id="878477"/>
    <lineage>
        <taxon>Eukaryota</taxon>
        <taxon>Sar</taxon>
        <taxon>Alveolata</taxon>
        <taxon>Dinophyceae</taxon>
        <taxon>Suessiales</taxon>
        <taxon>Symbiodiniaceae</taxon>
        <taxon>Symbiodinium</taxon>
    </lineage>
</organism>
<evidence type="ECO:0000313" key="2">
    <source>
        <dbReference type="Proteomes" id="UP000604046"/>
    </source>
</evidence>
<dbReference type="AlphaFoldDB" id="A0A812M3X5"/>
<reference evidence="1" key="1">
    <citation type="submission" date="2021-02" db="EMBL/GenBank/DDBJ databases">
        <authorList>
            <person name="Dougan E. K."/>
            <person name="Rhodes N."/>
            <person name="Thang M."/>
            <person name="Chan C."/>
        </authorList>
    </citation>
    <scope>NUCLEOTIDE SEQUENCE</scope>
</reference>
<keyword evidence="2" id="KW-1185">Reference proteome</keyword>
<gene>
    <name evidence="1" type="ORF">SNAT2548_LOCUS12935</name>
</gene>
<proteinExistence type="predicted"/>
<accession>A0A812M3X5</accession>
<comment type="caution">
    <text evidence="1">The sequence shown here is derived from an EMBL/GenBank/DDBJ whole genome shotgun (WGS) entry which is preliminary data.</text>
</comment>
<evidence type="ECO:0000313" key="1">
    <source>
        <dbReference type="EMBL" id="CAE7254947.1"/>
    </source>
</evidence>
<name>A0A812M3X5_9DINO</name>
<dbReference type="Proteomes" id="UP000604046">
    <property type="component" value="Unassembled WGS sequence"/>
</dbReference>
<sequence length="146" mass="16375">MFLFFGWGVRWFSIICSMALLFMCVYGGRLPAVLHSQPFRLDISNAQRYCQTSSDFRAFPAVMKTTLQHVADVDWPRLWQQQQPLSSSMLQPSEKAKRKILQQVEVRDASDVEVSLAKRHISLAGLACGPATSPATETLSQGVRLS</sequence>